<dbReference type="SUPFAM" id="SSF47598">
    <property type="entry name" value="Ribbon-helix-helix"/>
    <property type="match status" value="1"/>
</dbReference>
<dbReference type="InterPro" id="IPR010985">
    <property type="entry name" value="Ribbon_hlx_hlx"/>
</dbReference>
<proteinExistence type="predicted"/>
<dbReference type="InterPro" id="IPR022148">
    <property type="entry name" value="CopG_antitoxin"/>
</dbReference>
<evidence type="ECO:0000313" key="2">
    <source>
        <dbReference type="Proteomes" id="UP001055125"/>
    </source>
</evidence>
<dbReference type="Proteomes" id="UP001055125">
    <property type="component" value="Unassembled WGS sequence"/>
</dbReference>
<reference evidence="1" key="2">
    <citation type="submission" date="2021-08" db="EMBL/GenBank/DDBJ databases">
        <authorList>
            <person name="Tani A."/>
            <person name="Ola A."/>
            <person name="Ogura Y."/>
            <person name="Katsura K."/>
            <person name="Hayashi T."/>
        </authorList>
    </citation>
    <scope>NUCLEOTIDE SEQUENCE</scope>
    <source>
        <strain evidence="1">DSM 19015</strain>
    </source>
</reference>
<evidence type="ECO:0008006" key="3">
    <source>
        <dbReference type="Google" id="ProtNLM"/>
    </source>
</evidence>
<accession>A0ABQ4S4E7</accession>
<gene>
    <name evidence="1" type="ORF">OCOJLMKI_3902</name>
</gene>
<dbReference type="RefSeq" id="WP_238245768.1">
    <property type="nucleotide sequence ID" value="NZ_BPQP01000066.1"/>
</dbReference>
<dbReference type="EMBL" id="BPQP01000066">
    <property type="protein sequence ID" value="GJD96678.1"/>
    <property type="molecule type" value="Genomic_DNA"/>
</dbReference>
<evidence type="ECO:0000313" key="1">
    <source>
        <dbReference type="EMBL" id="GJD96678.1"/>
    </source>
</evidence>
<protein>
    <recommendedName>
        <fullName evidence="3">CopG family transcriptional regulator</fullName>
    </recommendedName>
</protein>
<sequence length="89" mass="10155">MRKPPLPTFATDDEARRFVETADLTQFDLSGGERVQYEFQAKDANVHLRMPQPLLDAVKAEAGRAGMPYQRFIRQTLERALAAGQRHRV</sequence>
<reference evidence="1" key="1">
    <citation type="journal article" date="2021" name="Front. Microbiol.">
        <title>Comprehensive Comparative Genomics and Phenotyping of Methylobacterium Species.</title>
        <authorList>
            <person name="Alessa O."/>
            <person name="Ogura Y."/>
            <person name="Fujitani Y."/>
            <person name="Takami H."/>
            <person name="Hayashi T."/>
            <person name="Sahin N."/>
            <person name="Tani A."/>
        </authorList>
    </citation>
    <scope>NUCLEOTIDE SEQUENCE</scope>
    <source>
        <strain evidence="1">DSM 19015</strain>
    </source>
</reference>
<comment type="caution">
    <text evidence="1">The sequence shown here is derived from an EMBL/GenBank/DDBJ whole genome shotgun (WGS) entry which is preliminary data.</text>
</comment>
<dbReference type="Pfam" id="PF12441">
    <property type="entry name" value="CopG_antitoxin"/>
    <property type="match status" value="1"/>
</dbReference>
<keyword evidence="2" id="KW-1185">Reference proteome</keyword>
<name>A0ABQ4S4E7_9HYPH</name>
<organism evidence="1 2">
    <name type="scientific">Methylobacterium iners</name>
    <dbReference type="NCBI Taxonomy" id="418707"/>
    <lineage>
        <taxon>Bacteria</taxon>
        <taxon>Pseudomonadati</taxon>
        <taxon>Pseudomonadota</taxon>
        <taxon>Alphaproteobacteria</taxon>
        <taxon>Hyphomicrobiales</taxon>
        <taxon>Methylobacteriaceae</taxon>
        <taxon>Methylobacterium</taxon>
    </lineage>
</organism>